<protein>
    <submittedName>
        <fullName evidence="2">Unannotated protein</fullName>
    </submittedName>
</protein>
<dbReference type="EMBL" id="CAFBQU010000008">
    <property type="protein sequence ID" value="CAB5062443.1"/>
    <property type="molecule type" value="Genomic_DNA"/>
</dbReference>
<proteinExistence type="predicted"/>
<dbReference type="EMBL" id="CAFBPN010000055">
    <property type="protein sequence ID" value="CAB5024099.1"/>
    <property type="molecule type" value="Genomic_DNA"/>
</dbReference>
<evidence type="ECO:0000313" key="1">
    <source>
        <dbReference type="EMBL" id="CAB5024099.1"/>
    </source>
</evidence>
<dbReference type="SUPFAM" id="SSF52833">
    <property type="entry name" value="Thioredoxin-like"/>
    <property type="match status" value="1"/>
</dbReference>
<dbReference type="AlphaFoldDB" id="A0A6J7U902"/>
<name>A0A6J7U902_9ZZZZ</name>
<gene>
    <name evidence="1" type="ORF">UFOPK4098_01030</name>
    <name evidence="2" type="ORF">UFOPK4347_00480</name>
</gene>
<reference evidence="2" key="1">
    <citation type="submission" date="2020-05" db="EMBL/GenBank/DDBJ databases">
        <authorList>
            <person name="Chiriac C."/>
            <person name="Salcher M."/>
            <person name="Ghai R."/>
            <person name="Kavagutti S V."/>
        </authorList>
    </citation>
    <scope>NUCLEOTIDE SEQUENCE</scope>
</reference>
<dbReference type="InterPro" id="IPR036249">
    <property type="entry name" value="Thioredoxin-like_sf"/>
</dbReference>
<sequence length="96" mass="10384">MEAPSVEEVSKKWAGKVNVVGIAWNGSQGEIDEFISRHGLTFPNVRDEDGEIFASFSVASQPAWVFQSATGERVVESRALGEDDINSRLNAISSGD</sequence>
<organism evidence="2">
    <name type="scientific">freshwater metagenome</name>
    <dbReference type="NCBI Taxonomy" id="449393"/>
    <lineage>
        <taxon>unclassified sequences</taxon>
        <taxon>metagenomes</taxon>
        <taxon>ecological metagenomes</taxon>
    </lineage>
</organism>
<evidence type="ECO:0000313" key="2">
    <source>
        <dbReference type="EMBL" id="CAB5062443.1"/>
    </source>
</evidence>
<accession>A0A6J7U902</accession>
<dbReference type="CDD" id="cd02966">
    <property type="entry name" value="TlpA_like_family"/>
    <property type="match status" value="1"/>
</dbReference>
<dbReference type="Gene3D" id="3.40.30.10">
    <property type="entry name" value="Glutaredoxin"/>
    <property type="match status" value="1"/>
</dbReference>